<keyword evidence="1" id="KW-0697">Rotamase</keyword>
<dbReference type="EC" id="5.2.1.8" evidence="1"/>
<accession>A0A811USU8</accession>
<dbReference type="PROSITE" id="PS50059">
    <property type="entry name" value="FKBP_PPIASE"/>
    <property type="match status" value="1"/>
</dbReference>
<comment type="caution">
    <text evidence="3">The sequence shown here is derived from an EMBL/GenBank/DDBJ whole genome shotgun (WGS) entry which is preliminary data.</text>
</comment>
<evidence type="ECO:0000259" key="2">
    <source>
        <dbReference type="PROSITE" id="PS50059"/>
    </source>
</evidence>
<evidence type="ECO:0000313" key="4">
    <source>
        <dbReference type="Proteomes" id="UP000606786"/>
    </source>
</evidence>
<dbReference type="EMBL" id="CAJHJT010000023">
    <property type="protein sequence ID" value="CAD7000837.1"/>
    <property type="molecule type" value="Genomic_DNA"/>
</dbReference>
<name>A0A811USU8_CERCA</name>
<dbReference type="InterPro" id="IPR001179">
    <property type="entry name" value="PPIase_FKBP_dom"/>
</dbReference>
<organism evidence="3 4">
    <name type="scientific">Ceratitis capitata</name>
    <name type="common">Mediterranean fruit fly</name>
    <name type="synonym">Tephritis capitata</name>
    <dbReference type="NCBI Taxonomy" id="7213"/>
    <lineage>
        <taxon>Eukaryota</taxon>
        <taxon>Metazoa</taxon>
        <taxon>Ecdysozoa</taxon>
        <taxon>Arthropoda</taxon>
        <taxon>Hexapoda</taxon>
        <taxon>Insecta</taxon>
        <taxon>Pterygota</taxon>
        <taxon>Neoptera</taxon>
        <taxon>Endopterygota</taxon>
        <taxon>Diptera</taxon>
        <taxon>Brachycera</taxon>
        <taxon>Muscomorpha</taxon>
        <taxon>Tephritoidea</taxon>
        <taxon>Tephritidae</taxon>
        <taxon>Ceratitis</taxon>
        <taxon>Ceratitis</taxon>
    </lineage>
</organism>
<dbReference type="GO" id="GO:0003755">
    <property type="term" value="F:peptidyl-prolyl cis-trans isomerase activity"/>
    <property type="evidence" value="ECO:0007669"/>
    <property type="project" value="UniProtKB-KW"/>
</dbReference>
<comment type="catalytic activity">
    <reaction evidence="1">
        <text>[protein]-peptidylproline (omega=180) = [protein]-peptidylproline (omega=0)</text>
        <dbReference type="Rhea" id="RHEA:16237"/>
        <dbReference type="Rhea" id="RHEA-COMP:10747"/>
        <dbReference type="Rhea" id="RHEA-COMP:10748"/>
        <dbReference type="ChEBI" id="CHEBI:83833"/>
        <dbReference type="ChEBI" id="CHEBI:83834"/>
        <dbReference type="EC" id="5.2.1.8"/>
    </reaction>
</comment>
<keyword evidence="4" id="KW-1185">Reference proteome</keyword>
<keyword evidence="1" id="KW-0413">Isomerase</keyword>
<dbReference type="SUPFAM" id="SSF54534">
    <property type="entry name" value="FKBP-like"/>
    <property type="match status" value="1"/>
</dbReference>
<sequence>MVAKSEATPTTFKACPFLSPVTFMCRPQALLQILATDKNSIIVCKNEANRHRATKYAVWYYLLFFVQQSQQQHLVTVGKGHKVNERVQHLNEIIGTEFAKTKFDLESNAVSTPKVCEQWSKNCNMLTVHYTGKPTYEKKFDSSFDSDRPFTLPIGPG</sequence>
<feature type="domain" description="PPIase FKBP-type" evidence="2">
    <location>
        <begin position="123"/>
        <end position="157"/>
    </location>
</feature>
<evidence type="ECO:0000313" key="3">
    <source>
        <dbReference type="EMBL" id="CAD7000837.1"/>
    </source>
</evidence>
<dbReference type="Proteomes" id="UP000606786">
    <property type="component" value="Unassembled WGS sequence"/>
</dbReference>
<reference evidence="3" key="1">
    <citation type="submission" date="2020-11" db="EMBL/GenBank/DDBJ databases">
        <authorList>
            <person name="Whitehead M."/>
        </authorList>
    </citation>
    <scope>NUCLEOTIDE SEQUENCE</scope>
    <source>
        <strain evidence="3">EGII</strain>
    </source>
</reference>
<gene>
    <name evidence="3" type="ORF">CCAP1982_LOCUS9311</name>
</gene>
<protein>
    <recommendedName>
        <fullName evidence="1">peptidylprolyl isomerase</fullName>
        <ecNumber evidence="1">5.2.1.8</ecNumber>
    </recommendedName>
</protein>
<evidence type="ECO:0000256" key="1">
    <source>
        <dbReference type="PROSITE-ProRule" id="PRU00277"/>
    </source>
</evidence>
<dbReference type="AlphaFoldDB" id="A0A811USU8"/>
<proteinExistence type="predicted"/>